<name>A0ACC0JVA7_CHOFU</name>
<gene>
    <name evidence="1" type="ORF">MSG28_002297</name>
</gene>
<evidence type="ECO:0000313" key="1">
    <source>
        <dbReference type="EMBL" id="KAI8427993.1"/>
    </source>
</evidence>
<accession>A0ACC0JVA7</accession>
<sequence>MRPWPAGVQFRFVTKTLLPQACGLIRSTAKAVSDAGYVKIFGPTAEEVVKDIDLKDKTCLITGANSGLGLEMTRCLVGRDCSVIMACRNPYAGSIVVRNVFDNNPLLKLRELNLASLKSVKKFSDDLVKEDKKLDMVILNAGVFGIPWSLTEDGIETTFQVNYLGHVYMLMNIEKILAPDARVVFLSSESHRNVRWSVEKRLVPTEDQLSLPADKYTSIKAYNVSKLCGVLAMHYFGYRWLGSNKSVFAAHPGSFIKTRLSRNWWPYELLYYAMQPFSKSVRQAASTPLFCAASPALAGLSAVYVRDCQRRAESDLALDSHLSFRVMDLTLDMLRERTPAVDPAPARDQPKQPASDAKHAIDDEHNLISNYSG</sequence>
<keyword evidence="2" id="KW-1185">Reference proteome</keyword>
<dbReference type="EMBL" id="CM046103">
    <property type="protein sequence ID" value="KAI8427993.1"/>
    <property type="molecule type" value="Genomic_DNA"/>
</dbReference>
<comment type="caution">
    <text evidence="1">The sequence shown here is derived from an EMBL/GenBank/DDBJ whole genome shotgun (WGS) entry which is preliminary data.</text>
</comment>
<protein>
    <submittedName>
        <fullName evidence="1">Uncharacterized protein</fullName>
    </submittedName>
</protein>
<dbReference type="Proteomes" id="UP001064048">
    <property type="component" value="Chromosome 3"/>
</dbReference>
<reference evidence="1 2" key="1">
    <citation type="journal article" date="2022" name="Genome Biol. Evol.">
        <title>The Spruce Budworm Genome: Reconstructing the Evolutionary History of Antifreeze Proteins.</title>
        <authorList>
            <person name="Beliveau C."/>
            <person name="Gagne P."/>
            <person name="Picq S."/>
            <person name="Vernygora O."/>
            <person name="Keeling C.I."/>
            <person name="Pinkney K."/>
            <person name="Doucet D."/>
            <person name="Wen F."/>
            <person name="Johnston J.S."/>
            <person name="Maaroufi H."/>
            <person name="Boyle B."/>
            <person name="Laroche J."/>
            <person name="Dewar K."/>
            <person name="Juretic N."/>
            <person name="Blackburn G."/>
            <person name="Nisole A."/>
            <person name="Brunet B."/>
            <person name="Brandao M."/>
            <person name="Lumley L."/>
            <person name="Duan J."/>
            <person name="Quan G."/>
            <person name="Lucarotti C.J."/>
            <person name="Roe A.D."/>
            <person name="Sperling F.A.H."/>
            <person name="Levesque R.C."/>
            <person name="Cusson M."/>
        </authorList>
    </citation>
    <scope>NUCLEOTIDE SEQUENCE [LARGE SCALE GENOMIC DNA]</scope>
    <source>
        <strain evidence="1">Glfc:IPQL:Cfum</strain>
    </source>
</reference>
<evidence type="ECO:0000313" key="2">
    <source>
        <dbReference type="Proteomes" id="UP001064048"/>
    </source>
</evidence>
<proteinExistence type="predicted"/>
<organism evidence="1 2">
    <name type="scientific">Choristoneura fumiferana</name>
    <name type="common">Spruce budworm moth</name>
    <name type="synonym">Archips fumiferana</name>
    <dbReference type="NCBI Taxonomy" id="7141"/>
    <lineage>
        <taxon>Eukaryota</taxon>
        <taxon>Metazoa</taxon>
        <taxon>Ecdysozoa</taxon>
        <taxon>Arthropoda</taxon>
        <taxon>Hexapoda</taxon>
        <taxon>Insecta</taxon>
        <taxon>Pterygota</taxon>
        <taxon>Neoptera</taxon>
        <taxon>Endopterygota</taxon>
        <taxon>Lepidoptera</taxon>
        <taxon>Glossata</taxon>
        <taxon>Ditrysia</taxon>
        <taxon>Tortricoidea</taxon>
        <taxon>Tortricidae</taxon>
        <taxon>Tortricinae</taxon>
        <taxon>Choristoneura</taxon>
    </lineage>
</organism>